<dbReference type="SMART" id="SM00507">
    <property type="entry name" value="HNHc"/>
    <property type="match status" value="1"/>
</dbReference>
<gene>
    <name evidence="2" type="ORF">QNN11_15840</name>
</gene>
<reference evidence="2" key="1">
    <citation type="journal article" date="2023" name="Nat. Commun.">
        <title>Identification of a novel Human Milk Oligosaccharides utilization cluster in the infant gut commensal Bacteroides dorei.</title>
        <authorList>
            <person name="Kijner S."/>
            <person name="Ennis D."/>
            <person name="Shmorak S."/>
            <person name="Florentin A."/>
            <person name="Yassour M."/>
        </authorList>
    </citation>
    <scope>NUCLEOTIDE SEQUENCE</scope>
    <source>
        <strain evidence="2">2</strain>
    </source>
</reference>
<dbReference type="GO" id="GO:0004519">
    <property type="term" value="F:endonuclease activity"/>
    <property type="evidence" value="ECO:0007669"/>
    <property type="project" value="UniProtKB-KW"/>
</dbReference>
<dbReference type="CDD" id="cd00085">
    <property type="entry name" value="HNHc"/>
    <property type="match status" value="1"/>
</dbReference>
<evidence type="ECO:0000313" key="2">
    <source>
        <dbReference type="EMBL" id="WHX08886.1"/>
    </source>
</evidence>
<evidence type="ECO:0000259" key="1">
    <source>
        <dbReference type="SMART" id="SM00507"/>
    </source>
</evidence>
<dbReference type="Proteomes" id="UP001177934">
    <property type="component" value="Chromosome"/>
</dbReference>
<sequence length="253" mass="29917">MAKTSDKPTIEQIRNAYVAFLQITRKQQPEVFAETSERILYMFIRKFIDTNFDGILNLLDHNFYDRIRGRIATNREMAAMDKDAKLMYSIHLRTYSQFLESKSFQNLFKRKINLEDNGKISKSQQKPKNLKFREETEGERKHIIKEMDVIRRNPQLRQQCIDRYGYQCQCCGMDFAEMYGEALGANFIEIHHLKPISTFETEGIPKDFVENLVPLCSNCHSMIHHIEQSEHPLRDLREAYNGTKKELRVLKED</sequence>
<dbReference type="GO" id="GO:0008270">
    <property type="term" value="F:zinc ion binding"/>
    <property type="evidence" value="ECO:0007669"/>
    <property type="project" value="InterPro"/>
</dbReference>
<name>A0AA95KSP4_9BACT</name>
<organism evidence="2 3">
    <name type="scientific">Phocaeicola dorei</name>
    <dbReference type="NCBI Taxonomy" id="357276"/>
    <lineage>
        <taxon>Bacteria</taxon>
        <taxon>Pseudomonadati</taxon>
        <taxon>Bacteroidota</taxon>
        <taxon>Bacteroidia</taxon>
        <taxon>Bacteroidales</taxon>
        <taxon>Bacteroidaceae</taxon>
        <taxon>Phocaeicola</taxon>
    </lineage>
</organism>
<dbReference type="InterPro" id="IPR002711">
    <property type="entry name" value="HNH"/>
</dbReference>
<accession>A0AA95KSP4</accession>
<dbReference type="Gene3D" id="1.10.30.50">
    <property type="match status" value="1"/>
</dbReference>
<proteinExistence type="predicted"/>
<dbReference type="InterPro" id="IPR003615">
    <property type="entry name" value="HNH_nuc"/>
</dbReference>
<keyword evidence="2" id="KW-0540">Nuclease</keyword>
<evidence type="ECO:0000313" key="3">
    <source>
        <dbReference type="Proteomes" id="UP001177934"/>
    </source>
</evidence>
<keyword evidence="2" id="KW-0378">Hydrolase</keyword>
<feature type="domain" description="HNH nuclease" evidence="1">
    <location>
        <begin position="155"/>
        <end position="221"/>
    </location>
</feature>
<dbReference type="AlphaFoldDB" id="A0AA95KSP4"/>
<dbReference type="GO" id="GO:0003676">
    <property type="term" value="F:nucleic acid binding"/>
    <property type="evidence" value="ECO:0007669"/>
    <property type="project" value="InterPro"/>
</dbReference>
<dbReference type="EMBL" id="CP126056">
    <property type="protein sequence ID" value="WHX08886.1"/>
    <property type="molecule type" value="Genomic_DNA"/>
</dbReference>
<dbReference type="Pfam" id="PF01844">
    <property type="entry name" value="HNH"/>
    <property type="match status" value="1"/>
</dbReference>
<protein>
    <submittedName>
        <fullName evidence="2">HNH endonuclease</fullName>
    </submittedName>
</protein>
<keyword evidence="2" id="KW-0255">Endonuclease</keyword>